<name>A0A645BTN9_9ZZZZ</name>
<keyword evidence="2" id="KW-0378">Hydrolase</keyword>
<dbReference type="EC" id="3.6.1.11" evidence="2"/>
<dbReference type="Pfam" id="PF02541">
    <property type="entry name" value="Ppx-GppA"/>
    <property type="match status" value="1"/>
</dbReference>
<dbReference type="InterPro" id="IPR003695">
    <property type="entry name" value="Ppx_GppA_N"/>
</dbReference>
<proteinExistence type="predicted"/>
<dbReference type="SUPFAM" id="SSF53067">
    <property type="entry name" value="Actin-like ATPase domain"/>
    <property type="match status" value="2"/>
</dbReference>
<accession>A0A645BTN9</accession>
<comment type="caution">
    <text evidence="2">The sequence shown here is derived from an EMBL/GenBank/DDBJ whole genome shotgun (WGS) entry which is preliminary data.</text>
</comment>
<reference evidence="2" key="1">
    <citation type="submission" date="2019-08" db="EMBL/GenBank/DDBJ databases">
        <authorList>
            <person name="Kucharzyk K."/>
            <person name="Murdoch R.W."/>
            <person name="Higgins S."/>
            <person name="Loffler F."/>
        </authorList>
    </citation>
    <scope>NUCLEOTIDE SEQUENCE</scope>
</reference>
<organism evidence="2">
    <name type="scientific">bioreactor metagenome</name>
    <dbReference type="NCBI Taxonomy" id="1076179"/>
    <lineage>
        <taxon>unclassified sequences</taxon>
        <taxon>metagenomes</taxon>
        <taxon>ecological metagenomes</taxon>
    </lineage>
</organism>
<dbReference type="PANTHER" id="PTHR30005:SF13">
    <property type="entry name" value="EXOPOLYPHOSPHATASE 2"/>
    <property type="match status" value="1"/>
</dbReference>
<dbReference type="EMBL" id="VSSQ01022004">
    <property type="protein sequence ID" value="MPM67991.1"/>
    <property type="molecule type" value="Genomic_DNA"/>
</dbReference>
<dbReference type="InterPro" id="IPR043129">
    <property type="entry name" value="ATPase_NBD"/>
</dbReference>
<gene>
    <name evidence="2" type="primary">ppx2_7</name>
    <name evidence="2" type="ORF">SDC9_114917</name>
</gene>
<dbReference type="AlphaFoldDB" id="A0A645BTN9"/>
<evidence type="ECO:0000313" key="2">
    <source>
        <dbReference type="EMBL" id="MPM67991.1"/>
    </source>
</evidence>
<feature type="domain" description="Ppx/GppA phosphatase N-terminal" evidence="1">
    <location>
        <begin position="26"/>
        <end position="302"/>
    </location>
</feature>
<dbReference type="InterPro" id="IPR050273">
    <property type="entry name" value="GppA/Ppx_hydrolase"/>
</dbReference>
<dbReference type="GO" id="GO:0004309">
    <property type="term" value="F:exopolyphosphatase activity"/>
    <property type="evidence" value="ECO:0007669"/>
    <property type="project" value="UniProtKB-EC"/>
</dbReference>
<protein>
    <submittedName>
        <fullName evidence="2">Exopolyphosphatase 2</fullName>
        <ecNumber evidence="2">3.6.1.11</ecNumber>
    </submittedName>
</protein>
<evidence type="ECO:0000259" key="1">
    <source>
        <dbReference type="Pfam" id="PF02541"/>
    </source>
</evidence>
<dbReference type="Gene3D" id="3.30.420.150">
    <property type="entry name" value="Exopolyphosphatase. Domain 2"/>
    <property type="match status" value="1"/>
</dbReference>
<sequence>MRAAGIDCGTNSLRLLLVEGDPAGGAPAELSRQLRIVRLGEGVDATGEFSPAALERTFSVLDEYAAMIRATGVDPGHVRMVATSAARDVRNRDRFIDGVRERLGVAPDVIPGRREAELSFTGAVGGLHAAGVDLTGPVLVTDVGGGSTEFAVGDPDGTVRALTSLDIGSVRLRERTMPGDPPSSAEIAATRDLVDRALDESGLDFAAVREWVGVAGTVTSLMAAHLDLPDYQRDRIHGARMPLDTLQALADRFCTRTVEQLRRIPSLHPRRAEVISAGAVILERISRRLDVPGLLVSETDILDGVAAWALRGDRPVR</sequence>
<dbReference type="PANTHER" id="PTHR30005">
    <property type="entry name" value="EXOPOLYPHOSPHATASE"/>
    <property type="match status" value="1"/>
</dbReference>
<dbReference type="Gene3D" id="3.30.420.40">
    <property type="match status" value="1"/>
</dbReference>